<comment type="caution">
    <text evidence="2">The sequence shown here is derived from an EMBL/GenBank/DDBJ whole genome shotgun (WGS) entry which is preliminary data.</text>
</comment>
<gene>
    <name evidence="2" type="ORF">DW839_12510</name>
</gene>
<protein>
    <submittedName>
        <fullName evidence="2">ImmA/IrrE family metallo-endopeptidase</fullName>
    </submittedName>
</protein>
<reference evidence="2 3" key="1">
    <citation type="submission" date="2018-08" db="EMBL/GenBank/DDBJ databases">
        <title>A genome reference for cultivated species of the human gut microbiota.</title>
        <authorList>
            <person name="Zou Y."/>
            <person name="Xue W."/>
            <person name="Luo G."/>
        </authorList>
    </citation>
    <scope>NUCLEOTIDE SEQUENCE [LARGE SCALE GENOMIC DNA]</scope>
    <source>
        <strain evidence="2 3">AM35-14</strain>
    </source>
</reference>
<evidence type="ECO:0000313" key="3">
    <source>
        <dbReference type="Proteomes" id="UP000283975"/>
    </source>
</evidence>
<name>A0A414AW48_9FIRM</name>
<sequence length="263" mass="30022">MYQPKIRKLRSGIPILRNCEIDAHAEAFLRDYDATLLTIAKPVDIESFAEFYLGLSLDYVYLSHCGLILGRMIFQEVEPVPVYLPKEKCADYLYAKRGTLLIDNTLLDDRKEYRLRSTIGHECGHWVFHSDYYVGENKRNHQKNTQLAEITGCKKTDIDGGAGISGRRRLTTDADWLEHHAKYFSVAILMPKTPFLQAVSELTDKDLLTETELTEKLAAVFQVSPASVKIRLEQLSVHQTIGSSVRTQEDRQYKPLFQLPSAL</sequence>
<dbReference type="Pfam" id="PF06114">
    <property type="entry name" value="Peptidase_M78"/>
    <property type="match status" value="1"/>
</dbReference>
<dbReference type="InterPro" id="IPR010359">
    <property type="entry name" value="IrrE_HExxH"/>
</dbReference>
<dbReference type="Proteomes" id="UP000283975">
    <property type="component" value="Unassembled WGS sequence"/>
</dbReference>
<feature type="domain" description="IrrE N-terminal-like" evidence="1">
    <location>
        <begin position="172"/>
        <end position="232"/>
    </location>
</feature>
<proteinExistence type="predicted"/>
<evidence type="ECO:0000313" key="2">
    <source>
        <dbReference type="EMBL" id="RHC55974.1"/>
    </source>
</evidence>
<dbReference type="AlphaFoldDB" id="A0A414AW48"/>
<dbReference type="RefSeq" id="WP_119205041.1">
    <property type="nucleotide sequence ID" value="NZ_JAWEXQ010000001.1"/>
</dbReference>
<dbReference type="EMBL" id="QSHZ01000011">
    <property type="protein sequence ID" value="RHC55974.1"/>
    <property type="molecule type" value="Genomic_DNA"/>
</dbReference>
<evidence type="ECO:0000259" key="1">
    <source>
        <dbReference type="Pfam" id="PF06114"/>
    </source>
</evidence>
<accession>A0A414AW48</accession>
<organism evidence="2 3">
    <name type="scientific">Enterocloster bolteae</name>
    <dbReference type="NCBI Taxonomy" id="208479"/>
    <lineage>
        <taxon>Bacteria</taxon>
        <taxon>Bacillati</taxon>
        <taxon>Bacillota</taxon>
        <taxon>Clostridia</taxon>
        <taxon>Lachnospirales</taxon>
        <taxon>Lachnospiraceae</taxon>
        <taxon>Enterocloster</taxon>
    </lineage>
</organism>